<reference evidence="2" key="1">
    <citation type="submission" date="2021-12" db="EMBL/GenBank/DDBJ databases">
        <authorList>
            <person name="King R."/>
        </authorList>
    </citation>
    <scope>NUCLEOTIDE SEQUENCE</scope>
</reference>
<sequence>MNLNFLENITFRKSKTKNNNMSEIHNISSDGSELDGSTNSLPNLSDEENITIIQNLQKQIEQLTTKLNSAQETIKNLSTENNELKSNLRELSSKLTPKQVPKKNSCKKKEKCLNSRNNTQNIEIVPTDTLAQKTQENPNITNTKTVTKGTPAKKKICIISSNKSNKVLSIAQEAFQDADICHYIYPECGVLQLISNLDTKLVNFSKNDYCVILIGENDFVKTNNYLKTVIEIRNVLSKIQHTNLILCLPTYKLSNYYSMFNCRVEAFGDLLCLDLNTHNYALLLDSNLELTCDYNMFSKHTGKLNNNGMKNIMYNLLKLINCNAKKCLQIDLDSENFIITPNSDFFLE</sequence>
<keyword evidence="3" id="KW-1185">Reference proteome</keyword>
<feature type="coiled-coil region" evidence="1">
    <location>
        <begin position="53"/>
        <end position="94"/>
    </location>
</feature>
<protein>
    <submittedName>
        <fullName evidence="2">Uncharacterized protein</fullName>
    </submittedName>
</protein>
<evidence type="ECO:0000256" key="1">
    <source>
        <dbReference type="SAM" id="Coils"/>
    </source>
</evidence>
<dbReference type="Proteomes" id="UP001154114">
    <property type="component" value="Chromosome 18"/>
</dbReference>
<gene>
    <name evidence="2" type="ORF">CINC_LOCUS4890</name>
</gene>
<dbReference type="OrthoDB" id="7490061at2759"/>
<evidence type="ECO:0000313" key="3">
    <source>
        <dbReference type="Proteomes" id="UP001154114"/>
    </source>
</evidence>
<dbReference type="EMBL" id="LR824021">
    <property type="protein sequence ID" value="CAH0590375.1"/>
    <property type="molecule type" value="Genomic_DNA"/>
</dbReference>
<evidence type="ECO:0000313" key="2">
    <source>
        <dbReference type="EMBL" id="CAH0590375.1"/>
    </source>
</evidence>
<keyword evidence="1" id="KW-0175">Coiled coil</keyword>
<organism evidence="2 3">
    <name type="scientific">Chrysodeixis includens</name>
    <name type="common">Soybean looper</name>
    <name type="synonym">Pseudoplusia includens</name>
    <dbReference type="NCBI Taxonomy" id="689277"/>
    <lineage>
        <taxon>Eukaryota</taxon>
        <taxon>Metazoa</taxon>
        <taxon>Ecdysozoa</taxon>
        <taxon>Arthropoda</taxon>
        <taxon>Hexapoda</taxon>
        <taxon>Insecta</taxon>
        <taxon>Pterygota</taxon>
        <taxon>Neoptera</taxon>
        <taxon>Endopterygota</taxon>
        <taxon>Lepidoptera</taxon>
        <taxon>Glossata</taxon>
        <taxon>Ditrysia</taxon>
        <taxon>Noctuoidea</taxon>
        <taxon>Noctuidae</taxon>
        <taxon>Plusiinae</taxon>
        <taxon>Chrysodeixis</taxon>
    </lineage>
</organism>
<dbReference type="AlphaFoldDB" id="A0A9P0BR82"/>
<name>A0A9P0BR82_CHRIL</name>
<proteinExistence type="predicted"/>
<accession>A0A9P0BR82</accession>